<feature type="transmembrane region" description="Helical" evidence="1">
    <location>
        <begin position="88"/>
        <end position="114"/>
    </location>
</feature>
<comment type="caution">
    <text evidence="2">The sequence shown here is derived from an EMBL/GenBank/DDBJ whole genome shotgun (WGS) entry which is preliminary data.</text>
</comment>
<reference evidence="2 3" key="1">
    <citation type="journal article" date="2015" name="Genome Announc.">
        <title>Expanding the biotechnology potential of lactobacilli through comparative genomics of 213 strains and associated genera.</title>
        <authorList>
            <person name="Sun Z."/>
            <person name="Harris H.M."/>
            <person name="McCann A."/>
            <person name="Guo C."/>
            <person name="Argimon S."/>
            <person name="Zhang W."/>
            <person name="Yang X."/>
            <person name="Jeffery I.B."/>
            <person name="Cooney J.C."/>
            <person name="Kagawa T.F."/>
            <person name="Liu W."/>
            <person name="Song Y."/>
            <person name="Salvetti E."/>
            <person name="Wrobel A."/>
            <person name="Rasinkangas P."/>
            <person name="Parkhill J."/>
            <person name="Rea M.C."/>
            <person name="O'Sullivan O."/>
            <person name="Ritari J."/>
            <person name="Douillard F.P."/>
            <person name="Paul Ross R."/>
            <person name="Yang R."/>
            <person name="Briner A.E."/>
            <person name="Felis G.E."/>
            <person name="de Vos W.M."/>
            <person name="Barrangou R."/>
            <person name="Klaenhammer T.R."/>
            <person name="Caufield P.W."/>
            <person name="Cui Y."/>
            <person name="Zhang H."/>
            <person name="O'Toole P.W."/>
        </authorList>
    </citation>
    <scope>NUCLEOTIDE SEQUENCE [LARGE SCALE GENOMIC DNA]</scope>
    <source>
        <strain evidence="2 3">DSM 19909</strain>
    </source>
</reference>
<feature type="transmembrane region" description="Helical" evidence="1">
    <location>
        <begin position="21"/>
        <end position="41"/>
    </location>
</feature>
<dbReference type="STRING" id="1423776.FD04_GL000358"/>
<organism evidence="2 3">
    <name type="scientific">Secundilactobacillus odoratitofui DSM 19909 = JCM 15043</name>
    <dbReference type="NCBI Taxonomy" id="1423776"/>
    <lineage>
        <taxon>Bacteria</taxon>
        <taxon>Bacillati</taxon>
        <taxon>Bacillota</taxon>
        <taxon>Bacilli</taxon>
        <taxon>Lactobacillales</taxon>
        <taxon>Lactobacillaceae</taxon>
        <taxon>Secundilactobacillus</taxon>
    </lineage>
</organism>
<gene>
    <name evidence="2" type="ORF">FD04_GL000358</name>
</gene>
<feature type="transmembrane region" description="Helical" evidence="1">
    <location>
        <begin position="47"/>
        <end position="67"/>
    </location>
</feature>
<dbReference type="Proteomes" id="UP000051160">
    <property type="component" value="Unassembled WGS sequence"/>
</dbReference>
<dbReference type="PATRIC" id="fig|1423776.4.peg.360"/>
<dbReference type="OrthoDB" id="2283215at2"/>
<protein>
    <submittedName>
        <fullName evidence="2">Uncharacterized protein</fullName>
    </submittedName>
</protein>
<dbReference type="AlphaFoldDB" id="A0A0R1LT25"/>
<keyword evidence="1" id="KW-0812">Transmembrane</keyword>
<evidence type="ECO:0000256" key="1">
    <source>
        <dbReference type="SAM" id="Phobius"/>
    </source>
</evidence>
<sequence length="214" mass="23908">MKWFRETQFARHYENTIDRMALFSAVSLPFGLLVALVKLVLGIAFGSAWLLLFGGYYLVLVLAKAFLLQRYSLERLERLSTLQLKRHLLLGQRIGGISYFLLSAVFTGICAWLYRSGVDVHYTKNVTLLIATIGFVKFISAVVGLIRTRHIDNAWVRLLKAFNVANGAVAIVLTQYALLEMQRSASASSSTGLFGMAVGCILMLVGVRLMLRRN</sequence>
<keyword evidence="3" id="KW-1185">Reference proteome</keyword>
<feature type="transmembrane region" description="Helical" evidence="1">
    <location>
        <begin position="158"/>
        <end position="179"/>
    </location>
</feature>
<accession>A0A0R1LT25</accession>
<evidence type="ECO:0000313" key="3">
    <source>
        <dbReference type="Proteomes" id="UP000051160"/>
    </source>
</evidence>
<feature type="transmembrane region" description="Helical" evidence="1">
    <location>
        <begin position="126"/>
        <end position="146"/>
    </location>
</feature>
<dbReference type="EMBL" id="AZEE01000027">
    <property type="protein sequence ID" value="KRK98624.1"/>
    <property type="molecule type" value="Genomic_DNA"/>
</dbReference>
<dbReference type="RefSeq" id="WP_056947048.1">
    <property type="nucleotide sequence ID" value="NZ_AZEE01000027.1"/>
</dbReference>
<evidence type="ECO:0000313" key="2">
    <source>
        <dbReference type="EMBL" id="KRK98624.1"/>
    </source>
</evidence>
<keyword evidence="1" id="KW-1133">Transmembrane helix</keyword>
<keyword evidence="1" id="KW-0472">Membrane</keyword>
<name>A0A0R1LT25_9LACO</name>
<feature type="transmembrane region" description="Helical" evidence="1">
    <location>
        <begin position="191"/>
        <end position="211"/>
    </location>
</feature>
<proteinExistence type="predicted"/>